<proteinExistence type="predicted"/>
<reference evidence="1" key="1">
    <citation type="submission" date="2021-03" db="EMBL/GenBank/DDBJ databases">
        <title>Evolutionary priming and transition to the ectomycorrhizal habit in an iconic lineage of mushroom-forming fungi: is preadaptation a requirement?</title>
        <authorList>
            <consortium name="DOE Joint Genome Institute"/>
            <person name="Looney B.P."/>
            <person name="Miyauchi S."/>
            <person name="Morin E."/>
            <person name="Drula E."/>
            <person name="Courty P.E."/>
            <person name="Chicoki N."/>
            <person name="Fauchery L."/>
            <person name="Kohler A."/>
            <person name="Kuo A."/>
            <person name="LaButti K."/>
            <person name="Pangilinan J."/>
            <person name="Lipzen A."/>
            <person name="Riley R."/>
            <person name="Andreopoulos W."/>
            <person name="He G."/>
            <person name="Johnson J."/>
            <person name="Barry K.W."/>
            <person name="Grigoriev I.V."/>
            <person name="Nagy L."/>
            <person name="Hibbett D."/>
            <person name="Henrissat B."/>
            <person name="Matheny P.B."/>
            <person name="Labbe J."/>
            <person name="Martin A.F."/>
        </authorList>
    </citation>
    <scope>NUCLEOTIDE SEQUENCE</scope>
    <source>
        <strain evidence="1">BPL698</strain>
    </source>
</reference>
<organism evidence="1 2">
    <name type="scientific">Russula earlei</name>
    <dbReference type="NCBI Taxonomy" id="71964"/>
    <lineage>
        <taxon>Eukaryota</taxon>
        <taxon>Fungi</taxon>
        <taxon>Dikarya</taxon>
        <taxon>Basidiomycota</taxon>
        <taxon>Agaricomycotina</taxon>
        <taxon>Agaricomycetes</taxon>
        <taxon>Russulales</taxon>
        <taxon>Russulaceae</taxon>
        <taxon>Russula</taxon>
    </lineage>
</organism>
<keyword evidence="2" id="KW-1185">Reference proteome</keyword>
<evidence type="ECO:0000313" key="1">
    <source>
        <dbReference type="EMBL" id="KAI9508909.1"/>
    </source>
</evidence>
<protein>
    <submittedName>
        <fullName evidence="1">Uncharacterized protein</fullName>
    </submittedName>
</protein>
<accession>A0ACC0UB25</accession>
<dbReference type="Proteomes" id="UP001207468">
    <property type="component" value="Unassembled WGS sequence"/>
</dbReference>
<dbReference type="EMBL" id="JAGFNK010000076">
    <property type="protein sequence ID" value="KAI9508909.1"/>
    <property type="molecule type" value="Genomic_DNA"/>
</dbReference>
<comment type="caution">
    <text evidence="1">The sequence shown here is derived from an EMBL/GenBank/DDBJ whole genome shotgun (WGS) entry which is preliminary data.</text>
</comment>
<sequence>MGRLHSHRGSYACQCTSSYRIHLTPGSRRNSASTRSQVLSGIKKHVKALPLPPPPQAPSGSPPSTPPALELAVVPGLYSASEPSPHLSYSSVQEYVKQDYQDAVPISHYFDPRGSPRRAFDAGSASAPEALLSATCPSEVMRGLRRDSCDNAPGNEHGTFPPQDRIYVPSSGALLMTGSHALNGISNSATYTMYDTYVPSNHPPTNDTPPAQANHASVRLDVSFLQPRSRADSDTQTSCTGIPSNQSHISPVTSDSPSPVSSISLSPHSSEHSPPLYQKQHFTVAVANDMTYSLRAPSQSTQLQATATAHYHPSGLVSTGEMYNRESTTVPWQNSFSHVHARGITATHGGVGFVL</sequence>
<evidence type="ECO:0000313" key="2">
    <source>
        <dbReference type="Proteomes" id="UP001207468"/>
    </source>
</evidence>
<name>A0ACC0UB25_9AGAM</name>
<gene>
    <name evidence="1" type="ORF">F5148DRAFT_826512</name>
</gene>